<dbReference type="SMART" id="SM00421">
    <property type="entry name" value="HTH_LUXR"/>
    <property type="match status" value="1"/>
</dbReference>
<dbReference type="SUPFAM" id="SSF46894">
    <property type="entry name" value="C-terminal effector domain of the bipartite response regulators"/>
    <property type="match status" value="1"/>
</dbReference>
<dbReference type="InterPro" id="IPR036388">
    <property type="entry name" value="WH-like_DNA-bd_sf"/>
</dbReference>
<dbReference type="EMBL" id="CP030926">
    <property type="protein sequence ID" value="AXN38054.1"/>
    <property type="molecule type" value="Genomic_DNA"/>
</dbReference>
<keyword evidence="1" id="KW-0805">Transcription regulation</keyword>
<evidence type="ECO:0000313" key="8">
    <source>
        <dbReference type="Proteomes" id="UP000260457"/>
    </source>
</evidence>
<dbReference type="PANTHER" id="PTHR44688">
    <property type="entry name" value="DNA-BINDING TRANSCRIPTIONAL ACTIVATOR DEVR_DOSR"/>
    <property type="match status" value="1"/>
</dbReference>
<keyword evidence="3" id="KW-0804">Transcription</keyword>
<dbReference type="Pfam" id="PF00196">
    <property type="entry name" value="GerE"/>
    <property type="match status" value="1"/>
</dbReference>
<dbReference type="EMBL" id="NUEQ01000014">
    <property type="protein sequence ID" value="PEJ34308.1"/>
    <property type="molecule type" value="Genomic_DNA"/>
</dbReference>
<evidence type="ECO:0000256" key="2">
    <source>
        <dbReference type="ARBA" id="ARBA00023125"/>
    </source>
</evidence>
<dbReference type="GO" id="GO:0003677">
    <property type="term" value="F:DNA binding"/>
    <property type="evidence" value="ECO:0007669"/>
    <property type="project" value="UniProtKB-KW"/>
</dbReference>
<keyword evidence="8" id="KW-1185">Reference proteome</keyword>
<feature type="domain" description="HTH luxR-type" evidence="4">
    <location>
        <begin position="311"/>
        <end position="376"/>
    </location>
</feature>
<protein>
    <submittedName>
        <fullName evidence="5">GAF domain-containing protein</fullName>
    </submittedName>
</protein>
<dbReference type="SUPFAM" id="SSF55781">
    <property type="entry name" value="GAF domain-like"/>
    <property type="match status" value="1"/>
</dbReference>
<name>A0AAX0S6J9_9BACI</name>
<dbReference type="PROSITE" id="PS50043">
    <property type="entry name" value="HTH_LUXR_2"/>
    <property type="match status" value="1"/>
</dbReference>
<dbReference type="Gene3D" id="1.10.10.10">
    <property type="entry name" value="Winged helix-like DNA-binding domain superfamily/Winged helix DNA-binding domain"/>
    <property type="match status" value="1"/>
</dbReference>
<dbReference type="CDD" id="cd06170">
    <property type="entry name" value="LuxR_C_like"/>
    <property type="match status" value="1"/>
</dbReference>
<dbReference type="InterPro" id="IPR029016">
    <property type="entry name" value="GAF-like_dom_sf"/>
</dbReference>
<dbReference type="GO" id="GO:0045892">
    <property type="term" value="P:negative regulation of DNA-templated transcription"/>
    <property type="evidence" value="ECO:0007669"/>
    <property type="project" value="UniProtKB-ARBA"/>
</dbReference>
<dbReference type="Pfam" id="PF01590">
    <property type="entry name" value="GAF"/>
    <property type="match status" value="1"/>
</dbReference>
<dbReference type="KEGG" id="pbut:DTO10_06155"/>
<dbReference type="PANTHER" id="PTHR44688:SF16">
    <property type="entry name" value="DNA-BINDING TRANSCRIPTIONAL ACTIVATOR DEVR_DOSR"/>
    <property type="match status" value="1"/>
</dbReference>
<dbReference type="Proteomes" id="UP000220106">
    <property type="component" value="Unassembled WGS sequence"/>
</dbReference>
<sequence>MTQPFHPYEEITFQQFVLFIKTHSKQIEENINIYLNLEPSISESDRKITDTLLHSFFQLLTQSNIVGIDEDLASHFDNWLQSQLSILNMKSFNLFPLIFQKSLITLMIQIKHNRIIPILMFSLSIFTYLVHSYNNWVDADTTDLTKKNPHENRELKRLQLLDKLNKLLIRSSGVHDLAYILKKCEEYFHYKRCVFYAYIPWSNQFYGVIGAELPKVQSMKGQLSEQNTVLSSKKPIYLKNPKNYVKEEHVKLFNLSSVIFIPITHQDQLFGWLTFDQLGEEFDCSKGELDLLEQVGNRLGLYFSRKGEEVAKTSDLHLTERETTILDLLSEGYDNKKIGELLFLSEHTVRDYVSSLMTKLKAKNRTQVVALAFRLGLLN</sequence>
<evidence type="ECO:0000259" key="4">
    <source>
        <dbReference type="PROSITE" id="PS50043"/>
    </source>
</evidence>
<proteinExistence type="predicted"/>
<dbReference type="InterPro" id="IPR003018">
    <property type="entry name" value="GAF"/>
</dbReference>
<evidence type="ECO:0000256" key="3">
    <source>
        <dbReference type="ARBA" id="ARBA00023163"/>
    </source>
</evidence>
<reference evidence="6 7" key="1">
    <citation type="submission" date="2017-09" db="EMBL/GenBank/DDBJ databases">
        <title>Large-scale bioinformatics analysis of Bacillus genomes uncovers conserved roles of natural products in bacterial physiology.</title>
        <authorList>
            <consortium name="Agbiome Team Llc"/>
            <person name="Bleich R.M."/>
            <person name="Kirk G.J."/>
            <person name="Santa Maria K.C."/>
            <person name="Allen S.E."/>
            <person name="Farag S."/>
            <person name="Shank E.A."/>
            <person name="Bowers A."/>
        </authorList>
    </citation>
    <scope>NUCLEOTIDE SEQUENCE [LARGE SCALE GENOMIC DNA]</scope>
    <source>
        <strain evidence="6 7">AFS003229</strain>
    </source>
</reference>
<evidence type="ECO:0000256" key="1">
    <source>
        <dbReference type="ARBA" id="ARBA00023015"/>
    </source>
</evidence>
<dbReference type="Proteomes" id="UP000260457">
    <property type="component" value="Chromosome"/>
</dbReference>
<keyword evidence="2" id="KW-0238">DNA-binding</keyword>
<reference evidence="5 8" key="2">
    <citation type="submission" date="2018-07" db="EMBL/GenBank/DDBJ databases">
        <title>The molecular basis for the intramolecular migration of carboxyl group in the catabolism of para-hydroxybenzoate via gentisate.</title>
        <authorList>
            <person name="Zhao H."/>
            <person name="Xu Y."/>
            <person name="Lin S."/>
            <person name="Spain J.C."/>
            <person name="Zhou N.-Y."/>
        </authorList>
    </citation>
    <scope>NUCLEOTIDE SEQUENCE [LARGE SCALE GENOMIC DNA]</scope>
    <source>
        <strain evidence="5 8">PHB-7a</strain>
    </source>
</reference>
<accession>A0AAX0S6J9</accession>
<dbReference type="AlphaFoldDB" id="A0AAX0S6J9"/>
<dbReference type="RefSeq" id="WP_098175653.1">
    <property type="nucleotide sequence ID" value="NZ_CP030926.1"/>
</dbReference>
<gene>
    <name evidence="6" type="ORF">CN689_09210</name>
    <name evidence="5" type="ORF">DTO10_06155</name>
</gene>
<dbReference type="InterPro" id="IPR016032">
    <property type="entry name" value="Sig_transdc_resp-reg_C-effctor"/>
</dbReference>
<dbReference type="Gene3D" id="3.30.450.40">
    <property type="match status" value="1"/>
</dbReference>
<dbReference type="PROSITE" id="PS00622">
    <property type="entry name" value="HTH_LUXR_1"/>
    <property type="match status" value="1"/>
</dbReference>
<evidence type="ECO:0000313" key="5">
    <source>
        <dbReference type="EMBL" id="AXN38054.1"/>
    </source>
</evidence>
<dbReference type="PRINTS" id="PR00038">
    <property type="entry name" value="HTHLUXR"/>
</dbReference>
<evidence type="ECO:0000313" key="6">
    <source>
        <dbReference type="EMBL" id="PEJ34308.1"/>
    </source>
</evidence>
<evidence type="ECO:0000313" key="7">
    <source>
        <dbReference type="Proteomes" id="UP000220106"/>
    </source>
</evidence>
<organism evidence="6 7">
    <name type="scientific">Peribacillus butanolivorans</name>
    <dbReference type="NCBI Taxonomy" id="421767"/>
    <lineage>
        <taxon>Bacteria</taxon>
        <taxon>Bacillati</taxon>
        <taxon>Bacillota</taxon>
        <taxon>Bacilli</taxon>
        <taxon>Bacillales</taxon>
        <taxon>Bacillaceae</taxon>
        <taxon>Peribacillus</taxon>
    </lineage>
</organism>
<dbReference type="InterPro" id="IPR000792">
    <property type="entry name" value="Tscrpt_reg_LuxR_C"/>
</dbReference>